<gene>
    <name evidence="1" type="ORF">DFR74_10222</name>
</gene>
<sequence>MVTIAQLRAVLAILHIQPEPWPDPARPLDPAAEHARLLDMVHRVVTGELQRAAVPGRSTDQARTDARWLHDRIDALAEDATVDPAPVLLDAAARSAGATEVLLTLTGNPAGGEADSYWRRALTDLGHAYHLINDEYVGRSNTTTAPLR</sequence>
<organism evidence="1 2">
    <name type="scientific">Nocardia puris</name>
    <dbReference type="NCBI Taxonomy" id="208602"/>
    <lineage>
        <taxon>Bacteria</taxon>
        <taxon>Bacillati</taxon>
        <taxon>Actinomycetota</taxon>
        <taxon>Actinomycetes</taxon>
        <taxon>Mycobacteriales</taxon>
        <taxon>Nocardiaceae</taxon>
        <taxon>Nocardia</taxon>
    </lineage>
</organism>
<evidence type="ECO:0000313" key="1">
    <source>
        <dbReference type="EMBL" id="RBO93606.1"/>
    </source>
</evidence>
<reference evidence="1 2" key="1">
    <citation type="submission" date="2018-06" db="EMBL/GenBank/DDBJ databases">
        <title>Genomic Encyclopedia of Type Strains, Phase IV (KMG-IV): sequencing the most valuable type-strain genomes for metagenomic binning, comparative biology and taxonomic classification.</title>
        <authorList>
            <person name="Goeker M."/>
        </authorList>
    </citation>
    <scope>NUCLEOTIDE SEQUENCE [LARGE SCALE GENOMIC DNA]</scope>
    <source>
        <strain evidence="1 2">DSM 44599</strain>
    </source>
</reference>
<accession>A0A366DU40</accession>
<evidence type="ECO:0000313" key="2">
    <source>
        <dbReference type="Proteomes" id="UP000252586"/>
    </source>
</evidence>
<comment type="caution">
    <text evidence="1">The sequence shown here is derived from an EMBL/GenBank/DDBJ whole genome shotgun (WGS) entry which is preliminary data.</text>
</comment>
<name>A0A366DU40_9NOCA</name>
<dbReference type="Proteomes" id="UP000252586">
    <property type="component" value="Unassembled WGS sequence"/>
</dbReference>
<dbReference type="EMBL" id="QNRE01000002">
    <property type="protein sequence ID" value="RBO93606.1"/>
    <property type="molecule type" value="Genomic_DNA"/>
</dbReference>
<proteinExistence type="predicted"/>
<protein>
    <submittedName>
        <fullName evidence="1">Uncharacterized protein</fullName>
    </submittedName>
</protein>
<keyword evidence="2" id="KW-1185">Reference proteome</keyword>
<dbReference type="AlphaFoldDB" id="A0A366DU40"/>